<accession>A0ABU9D6Y2</accession>
<comment type="caution">
    <text evidence="1">The sequence shown here is derived from an EMBL/GenBank/DDBJ whole genome shotgun (WGS) entry which is preliminary data.</text>
</comment>
<dbReference type="Pfam" id="PF06804">
    <property type="entry name" value="Lipoprotein_18"/>
    <property type="match status" value="1"/>
</dbReference>
<dbReference type="Proteomes" id="UP001446205">
    <property type="component" value="Unassembled WGS sequence"/>
</dbReference>
<dbReference type="PROSITE" id="PS51257">
    <property type="entry name" value="PROKAR_LIPOPROTEIN"/>
    <property type="match status" value="1"/>
</dbReference>
<evidence type="ECO:0000313" key="2">
    <source>
        <dbReference type="Proteomes" id="UP001446205"/>
    </source>
</evidence>
<keyword evidence="2" id="KW-1185">Reference proteome</keyword>
<name>A0ABU9D6Y2_9PROT</name>
<sequence length="368" mass="38985">MSLPRWIMLTATGIALAGCQYLPFTGEKTGPEYKDAKVLAPLDLPPDLVSEASQPGLTLPSPAPAAEVSASRSVAPAAVTGGQMPVPAAQATTPVPAAPVAELQTQGEEAVLRLDMSPEQVWPVVSRTLQQEGYKVARQDNASGQLQTDWKSERRGLSGLLGSAVAANARSRYTITLKPGENGVLLSASQEVQENDSGEIGDVWTATTPDDKAGLALLKAVQKNLQQPTMTQAAGQPSVERLTDARGPYLILSLPPAQAQQRVSGVLKDMGYELRAGDTAGIFLLSRTDAAAQEGFFQSIFTQFRDGILGAFKNEEPNGDTHLQLRLSPDAKSPGTVLEILPEDGAAKEDKAVRTLVDRLAERLRAAS</sequence>
<dbReference type="RefSeq" id="WP_341370239.1">
    <property type="nucleotide sequence ID" value="NZ_JBBPCO010000004.1"/>
</dbReference>
<gene>
    <name evidence="1" type="primary">bamC</name>
    <name evidence="1" type="ORF">WOB96_05285</name>
</gene>
<reference evidence="1 2" key="1">
    <citation type="submission" date="2024-04" db="EMBL/GenBank/DDBJ databases">
        <authorList>
            <person name="Abashina T."/>
            <person name="Shaikin A."/>
        </authorList>
    </citation>
    <scope>NUCLEOTIDE SEQUENCE [LARGE SCALE GENOMIC DNA]</scope>
    <source>
        <strain evidence="1 2">AAFK</strain>
    </source>
</reference>
<evidence type="ECO:0000313" key="1">
    <source>
        <dbReference type="EMBL" id="MEK8089174.1"/>
    </source>
</evidence>
<organism evidence="1 2">
    <name type="scientific">Thermithiobacillus plumbiphilus</name>
    <dbReference type="NCBI Taxonomy" id="1729899"/>
    <lineage>
        <taxon>Bacteria</taxon>
        <taxon>Pseudomonadati</taxon>
        <taxon>Pseudomonadota</taxon>
        <taxon>Acidithiobacillia</taxon>
        <taxon>Acidithiobacillales</taxon>
        <taxon>Thermithiobacillaceae</taxon>
        <taxon>Thermithiobacillus</taxon>
    </lineage>
</organism>
<dbReference type="Gene3D" id="3.30.530.50">
    <property type="match status" value="1"/>
</dbReference>
<dbReference type="EMBL" id="JBBPCO010000004">
    <property type="protein sequence ID" value="MEK8089174.1"/>
    <property type="molecule type" value="Genomic_DNA"/>
</dbReference>
<proteinExistence type="predicted"/>
<protein>
    <submittedName>
        <fullName evidence="1">Outer membrane protein assembly factor BamC</fullName>
    </submittedName>
</protein>
<dbReference type="InterPro" id="IPR010653">
    <property type="entry name" value="NlpB/DapX"/>
</dbReference>